<dbReference type="Proteomes" id="UP000859505">
    <property type="component" value="Unassembled WGS sequence"/>
</dbReference>
<proteinExistence type="predicted"/>
<feature type="signal peptide" evidence="1">
    <location>
        <begin position="1"/>
        <end position="18"/>
    </location>
</feature>
<evidence type="ECO:0000313" key="3">
    <source>
        <dbReference type="EMBL" id="HAT6346012.1"/>
    </source>
</evidence>
<keyword evidence="1" id="KW-0732">Signal</keyword>
<dbReference type="Pfam" id="PF23893">
    <property type="entry name" value="Y4YQ_C"/>
    <property type="match status" value="1"/>
</dbReference>
<evidence type="ECO:0000313" key="4">
    <source>
        <dbReference type="Proteomes" id="UP000859505"/>
    </source>
</evidence>
<reference evidence="3" key="2">
    <citation type="submission" date="2020-01" db="EMBL/GenBank/DDBJ databases">
        <authorList>
            <consortium name="NCBI Pathogen Detection Project"/>
        </authorList>
    </citation>
    <scope>NUCLEOTIDE SEQUENCE</scope>
    <source>
        <strain evidence="3">OLC2673_Aeromonas</strain>
    </source>
</reference>
<feature type="domain" description="YscD/Y4YQ C-terminal" evidence="2">
    <location>
        <begin position="50"/>
        <end position="96"/>
    </location>
</feature>
<organism evidence="3 4">
    <name type="scientific">Aeromonas hydrophila</name>
    <dbReference type="NCBI Taxonomy" id="644"/>
    <lineage>
        <taxon>Bacteria</taxon>
        <taxon>Pseudomonadati</taxon>
        <taxon>Pseudomonadota</taxon>
        <taxon>Gammaproteobacteria</taxon>
        <taxon>Aeromonadales</taxon>
        <taxon>Aeromonadaceae</taxon>
        <taxon>Aeromonas</taxon>
    </lineage>
</organism>
<protein>
    <submittedName>
        <fullName evidence="3">MSHA biogenesis protein MshK</fullName>
    </submittedName>
</protein>
<accession>A0AAD3YLY7</accession>
<gene>
    <name evidence="3" type="ORF">JAJ28_003801</name>
</gene>
<evidence type="ECO:0000256" key="1">
    <source>
        <dbReference type="SAM" id="SignalP"/>
    </source>
</evidence>
<feature type="chain" id="PRO_5042118074" evidence="1">
    <location>
        <begin position="19"/>
        <end position="108"/>
    </location>
</feature>
<sequence>MARWFPLWACLFSLLAQAQPELLQDPTAPLSGATSGARATGLREAGLPRLQSIMLGNGPALAVLNGSSYRVGQQVDGYRVVAIGADAVVLEKGGKRQSLTLFASKVRI</sequence>
<dbReference type="InterPro" id="IPR057770">
    <property type="entry name" value="YscD/Y4YQ_C"/>
</dbReference>
<dbReference type="AlphaFoldDB" id="A0AAD3YLY7"/>
<reference evidence="3" key="1">
    <citation type="journal article" date="2018" name="Genome Biol.">
        <title>SKESA: strategic k-mer extension for scrupulous assemblies.</title>
        <authorList>
            <person name="Souvorov A."/>
            <person name="Agarwala R."/>
            <person name="Lipman D.J."/>
        </authorList>
    </citation>
    <scope>NUCLEOTIDE SEQUENCE</scope>
    <source>
        <strain evidence="3">OLC2673_Aeromonas</strain>
    </source>
</reference>
<dbReference type="EMBL" id="DACTUL010000039">
    <property type="protein sequence ID" value="HAT6346012.1"/>
    <property type="molecule type" value="Genomic_DNA"/>
</dbReference>
<comment type="caution">
    <text evidence="3">The sequence shown here is derived from an EMBL/GenBank/DDBJ whole genome shotgun (WGS) entry which is preliminary data.</text>
</comment>
<name>A0AAD3YLY7_AERHY</name>
<dbReference type="Gene3D" id="2.30.30.830">
    <property type="match status" value="1"/>
</dbReference>
<evidence type="ECO:0000259" key="2">
    <source>
        <dbReference type="Pfam" id="PF23893"/>
    </source>
</evidence>